<proteinExistence type="predicted"/>
<evidence type="ECO:0000259" key="1">
    <source>
        <dbReference type="Pfam" id="PF24024"/>
    </source>
</evidence>
<reference evidence="4 5" key="1">
    <citation type="submission" date="2019-09" db="EMBL/GenBank/DDBJ databases">
        <authorList>
            <person name="Feng G."/>
        </authorList>
    </citation>
    <scope>NUCLEOTIDE SEQUENCE [LARGE SCALE GENOMIC DNA]</scope>
    <source>
        <strain evidence="3 4">KACC 19283</strain>
        <strain evidence="2 5">KACC 19284</strain>
    </source>
</reference>
<dbReference type="InterPro" id="IPR055760">
    <property type="entry name" value="DUF7336"/>
</dbReference>
<dbReference type="Proteomes" id="UP000326364">
    <property type="component" value="Unassembled WGS sequence"/>
</dbReference>
<gene>
    <name evidence="3" type="ORF">F4U95_16705</name>
    <name evidence="2" type="ORF">F4U96_16580</name>
</gene>
<evidence type="ECO:0000313" key="4">
    <source>
        <dbReference type="Proteomes" id="UP000325933"/>
    </source>
</evidence>
<dbReference type="Pfam" id="PF24024">
    <property type="entry name" value="DUF7336"/>
    <property type="match status" value="1"/>
</dbReference>
<feature type="domain" description="DUF7336" evidence="1">
    <location>
        <begin position="1"/>
        <end position="67"/>
    </location>
</feature>
<comment type="caution">
    <text evidence="3">The sequence shown here is derived from an EMBL/GenBank/DDBJ whole genome shotgun (WGS) entry which is preliminary data.</text>
</comment>
<evidence type="ECO:0000313" key="5">
    <source>
        <dbReference type="Proteomes" id="UP000326364"/>
    </source>
</evidence>
<dbReference type="RefSeq" id="WP_120249972.1">
    <property type="nucleotide sequence ID" value="NZ_JBNNIY010000015.1"/>
</dbReference>
<name>A0A5J5I1F4_9SPHN</name>
<dbReference type="EMBL" id="VYQA01000013">
    <property type="protein sequence ID" value="KAA9027364.1"/>
    <property type="molecule type" value="Genomic_DNA"/>
</dbReference>
<protein>
    <recommendedName>
        <fullName evidence="1">DUF7336 domain-containing protein</fullName>
    </recommendedName>
</protein>
<dbReference type="Proteomes" id="UP000325933">
    <property type="component" value="Unassembled WGS sequence"/>
</dbReference>
<keyword evidence="5" id="KW-1185">Reference proteome</keyword>
<evidence type="ECO:0000313" key="3">
    <source>
        <dbReference type="EMBL" id="KAA9027364.1"/>
    </source>
</evidence>
<accession>A0A5J5I1F4</accession>
<evidence type="ECO:0000313" key="2">
    <source>
        <dbReference type="EMBL" id="KAA9014275.1"/>
    </source>
</evidence>
<dbReference type="AlphaFoldDB" id="A0A5J5I1F4"/>
<organism evidence="3 4">
    <name type="scientific">Sphingobium limneticum</name>
    <dbReference type="NCBI Taxonomy" id="1007511"/>
    <lineage>
        <taxon>Bacteria</taxon>
        <taxon>Pseudomonadati</taxon>
        <taxon>Pseudomonadota</taxon>
        <taxon>Alphaproteobacteria</taxon>
        <taxon>Sphingomonadales</taxon>
        <taxon>Sphingomonadaceae</taxon>
        <taxon>Sphingobium</taxon>
    </lineage>
</organism>
<sequence length="74" mass="8560">MFVYLVEHAREINPDETDVKTIGIYSSEEKAKEAIARISKLVGFRDHIEGFTADKYQIDEDHWEEGFHTAYTPA</sequence>
<dbReference type="EMBL" id="VYQB01000013">
    <property type="protein sequence ID" value="KAA9014275.1"/>
    <property type="molecule type" value="Genomic_DNA"/>
</dbReference>